<keyword evidence="13" id="KW-1185">Reference proteome</keyword>
<dbReference type="Proteomes" id="UP000475862">
    <property type="component" value="Unassembled WGS sequence"/>
</dbReference>
<evidence type="ECO:0000256" key="9">
    <source>
        <dbReference type="ARBA" id="ARBA00022982"/>
    </source>
</evidence>
<evidence type="ECO:0000256" key="10">
    <source>
        <dbReference type="ARBA" id="ARBA00023128"/>
    </source>
</evidence>
<evidence type="ECO:0000313" key="12">
    <source>
        <dbReference type="EMBL" id="KAE9541037.1"/>
    </source>
</evidence>
<evidence type="ECO:0000313" key="13">
    <source>
        <dbReference type="Proteomes" id="UP000475862"/>
    </source>
</evidence>
<dbReference type="InterPro" id="IPR026627">
    <property type="entry name" value="NDUFB2_animal"/>
</dbReference>
<comment type="subcellular location">
    <subcellularLocation>
        <location evidence="2">Mitochondrion inner membrane</location>
        <topology evidence="2">Peripheral membrane protein</topology>
        <orientation evidence="2">Matrix side</orientation>
    </subcellularLocation>
</comment>
<accession>A0A6G0U033</accession>
<proteinExistence type="inferred from homology"/>
<dbReference type="GO" id="GO:0005743">
    <property type="term" value="C:mitochondrial inner membrane"/>
    <property type="evidence" value="ECO:0007669"/>
    <property type="project" value="UniProtKB-SubCell"/>
</dbReference>
<dbReference type="GO" id="GO:0032981">
    <property type="term" value="P:mitochondrial respiratory chain complex I assembly"/>
    <property type="evidence" value="ECO:0007669"/>
    <property type="project" value="TreeGrafter"/>
</dbReference>
<dbReference type="PANTHER" id="PTHR15223">
    <property type="entry name" value="NADH-UBIQUINONE OXIDOREDUCTASE AGGG SUBUNIT"/>
    <property type="match status" value="1"/>
</dbReference>
<evidence type="ECO:0000256" key="4">
    <source>
        <dbReference type="ARBA" id="ARBA00011533"/>
    </source>
</evidence>
<keyword evidence="7" id="KW-0999">Mitochondrion inner membrane</keyword>
<feature type="non-terminal residue" evidence="12">
    <location>
        <position position="316"/>
    </location>
</feature>
<evidence type="ECO:0000256" key="7">
    <source>
        <dbReference type="ARBA" id="ARBA00022792"/>
    </source>
</evidence>
<keyword evidence="11" id="KW-0472">Membrane</keyword>
<evidence type="ECO:0000256" key="11">
    <source>
        <dbReference type="ARBA" id="ARBA00023136"/>
    </source>
</evidence>
<dbReference type="PANTHER" id="PTHR15223:SF1">
    <property type="entry name" value="NADH DEHYDROGENASE [UBIQUINONE] 1 BETA SUBCOMPLEX SUBUNIT 2, MITOCHONDRIAL"/>
    <property type="match status" value="1"/>
</dbReference>
<evidence type="ECO:0000256" key="8">
    <source>
        <dbReference type="ARBA" id="ARBA00022946"/>
    </source>
</evidence>
<keyword evidence="8" id="KW-0809">Transit peptide</keyword>
<dbReference type="Pfam" id="PF14813">
    <property type="entry name" value="NADH_B2"/>
    <property type="match status" value="1"/>
</dbReference>
<comment type="subunit">
    <text evidence="4">Complex I is composed of 45 different subunits.</text>
</comment>
<evidence type="ECO:0000256" key="6">
    <source>
        <dbReference type="ARBA" id="ARBA00022660"/>
    </source>
</evidence>
<keyword evidence="6" id="KW-0679">Respiratory chain</keyword>
<comment type="caution">
    <text evidence="12">The sequence shown here is derived from an EMBL/GenBank/DDBJ whole genome shotgun (WGS) entry which is preliminary data.</text>
</comment>
<comment type="function">
    <text evidence="1">Accessory subunit of the mitochondrial membrane respiratory chain NADH dehydrogenase (Complex I), that is believed not to be involved in catalysis. Complex I functions in the transfer of electrons from NADH to the respiratory chain. The immediate electron acceptor for the enzyme is believed to be ubiquinone.</text>
</comment>
<name>A0A6G0U033_APHGL</name>
<evidence type="ECO:0000256" key="3">
    <source>
        <dbReference type="ARBA" id="ARBA00005923"/>
    </source>
</evidence>
<dbReference type="EMBL" id="VYZN01000013">
    <property type="protein sequence ID" value="KAE9541037.1"/>
    <property type="molecule type" value="Genomic_DNA"/>
</dbReference>
<dbReference type="GO" id="GO:0045271">
    <property type="term" value="C:respiratory chain complex I"/>
    <property type="evidence" value="ECO:0007669"/>
    <property type="project" value="InterPro"/>
</dbReference>
<gene>
    <name evidence="12" type="ORF">AGLY_004282</name>
</gene>
<protein>
    <submittedName>
        <fullName evidence="12">Uncharacterized protein</fullName>
    </submittedName>
</protein>
<keyword evidence="5" id="KW-0813">Transport</keyword>
<evidence type="ECO:0000256" key="5">
    <source>
        <dbReference type="ARBA" id="ARBA00022448"/>
    </source>
</evidence>
<dbReference type="OrthoDB" id="6241903at2759"/>
<comment type="similarity">
    <text evidence="3">Belongs to the complex I NDUFB2 subunit family.</text>
</comment>
<keyword evidence="10" id="KW-0496">Mitochondrion</keyword>
<sequence>MSSLSLLKKAVPRNVCLLKQIRPLHVSSARTKSVAPRESLNSDYVLDLHYDFHYRDQVPFTAKDKRNNTIADVAMGIVLAYVLYKCYSEPEHLLGDFEYPDSSEWTDEELGYYRYDDIHVYLNDFKIDKVYSSLWGDKKEQKSCNKLLGKNEKVICKKINKLRFYNLSTVRWGDHNFTQQLEALHQIISITANPYLVLFARFITSSKAIFLHWHQIGLQLSYQMPILQLFLQIAAKYKAVRGVCSAGFNTTVHPVASAGANFPTAITINCPRADAFILTLDNSKYKGKIDLPKISSYQKLLKRWAAAVVSVTKLYL</sequence>
<reference evidence="12 13" key="1">
    <citation type="submission" date="2019-08" db="EMBL/GenBank/DDBJ databases">
        <title>The genome of the soybean aphid Biotype 1, its phylome, world population structure and adaptation to the North American continent.</title>
        <authorList>
            <person name="Giordano R."/>
            <person name="Donthu R.K."/>
            <person name="Hernandez A.G."/>
            <person name="Wright C.L."/>
            <person name="Zimin A.V."/>
        </authorList>
    </citation>
    <scope>NUCLEOTIDE SEQUENCE [LARGE SCALE GENOMIC DNA]</scope>
    <source>
        <tissue evidence="12">Whole aphids</tissue>
    </source>
</reference>
<dbReference type="AlphaFoldDB" id="A0A6G0U033"/>
<evidence type="ECO:0000256" key="2">
    <source>
        <dbReference type="ARBA" id="ARBA00004443"/>
    </source>
</evidence>
<keyword evidence="9" id="KW-0249">Electron transport</keyword>
<evidence type="ECO:0000256" key="1">
    <source>
        <dbReference type="ARBA" id="ARBA00003195"/>
    </source>
</evidence>
<organism evidence="12 13">
    <name type="scientific">Aphis glycines</name>
    <name type="common">Soybean aphid</name>
    <dbReference type="NCBI Taxonomy" id="307491"/>
    <lineage>
        <taxon>Eukaryota</taxon>
        <taxon>Metazoa</taxon>
        <taxon>Ecdysozoa</taxon>
        <taxon>Arthropoda</taxon>
        <taxon>Hexapoda</taxon>
        <taxon>Insecta</taxon>
        <taxon>Pterygota</taxon>
        <taxon>Neoptera</taxon>
        <taxon>Paraneoptera</taxon>
        <taxon>Hemiptera</taxon>
        <taxon>Sternorrhyncha</taxon>
        <taxon>Aphidomorpha</taxon>
        <taxon>Aphidoidea</taxon>
        <taxon>Aphididae</taxon>
        <taxon>Aphidini</taxon>
        <taxon>Aphis</taxon>
        <taxon>Aphis</taxon>
    </lineage>
</organism>